<dbReference type="Proteomes" id="UP000760668">
    <property type="component" value="Unassembled WGS sequence"/>
</dbReference>
<proteinExistence type="predicted"/>
<accession>A0A921MJJ2</accession>
<sequence>MARQKKEKPDWYPLDNAGVLYASIQKERYSAIYRFSAVMTQEVDPAALQRAVDKVMPRFPGFRVRIKQGLFWYYLEPNDAPGPFVRPDIANPCQPVRFKEDNGWLVRFYYYRRRISLEVFHALSDGSGALTFFRTLLAVYLRETGVDIPEGGGVLSIHEPPAREEMEDAYSRYAGSRVLRGGWQKTAYANTSEAEPFYTLNVTMGFMPVDKLKEVAKSHGASITEYLAAVLMQAIMDNQAAERPHRPRPVALAIPINLRGWFPSKTLRNFILTVRPCIDPALGEYTFQEIVDRVHHFMRLSINRQEMRAVFTGNVRFTTNRFLQLIPVVLKNPVMSLSYRLVAARPYSATYTNPGQFKVPPEMAPHIQRMEVILGQATRPSPHCASISYGNVMEVTFAGTGVSSETERRFFTHLVKEGIPVRVESNRTN</sequence>
<dbReference type="SUPFAM" id="SSF52777">
    <property type="entry name" value="CoA-dependent acyltransferases"/>
    <property type="match status" value="1"/>
</dbReference>
<evidence type="ECO:0000313" key="1">
    <source>
        <dbReference type="EMBL" id="HJG85427.1"/>
    </source>
</evidence>
<comment type="caution">
    <text evidence="1">The sequence shown here is derived from an EMBL/GenBank/DDBJ whole genome shotgun (WGS) entry which is preliminary data.</text>
</comment>
<dbReference type="EMBL" id="DYUC01000001">
    <property type="protein sequence ID" value="HJG85427.1"/>
    <property type="molecule type" value="Genomic_DNA"/>
</dbReference>
<reference evidence="1" key="1">
    <citation type="journal article" date="2021" name="PeerJ">
        <title>Extensive microbial diversity within the chicken gut microbiome revealed by metagenomics and culture.</title>
        <authorList>
            <person name="Gilroy R."/>
            <person name="Ravi A."/>
            <person name="Getino M."/>
            <person name="Pursley I."/>
            <person name="Horton D.L."/>
            <person name="Alikhan N.F."/>
            <person name="Baker D."/>
            <person name="Gharbi K."/>
            <person name="Hall N."/>
            <person name="Watson M."/>
            <person name="Adriaenssens E.M."/>
            <person name="Foster-Nyarko E."/>
            <person name="Jarju S."/>
            <person name="Secka A."/>
            <person name="Antonio M."/>
            <person name="Oren A."/>
            <person name="Chaudhuri R.R."/>
            <person name="La Ragione R."/>
            <person name="Hildebrand F."/>
            <person name="Pallen M.J."/>
        </authorList>
    </citation>
    <scope>NUCLEOTIDE SEQUENCE</scope>
    <source>
        <strain evidence="1">CHK179-5677</strain>
    </source>
</reference>
<evidence type="ECO:0008006" key="3">
    <source>
        <dbReference type="Google" id="ProtNLM"/>
    </source>
</evidence>
<gene>
    <name evidence="1" type="ORF">K8V01_00115</name>
</gene>
<name>A0A921MJJ2_9FIRM</name>
<organism evidence="1 2">
    <name type="scientific">Pseudoflavonifractor capillosus</name>
    <dbReference type="NCBI Taxonomy" id="106588"/>
    <lineage>
        <taxon>Bacteria</taxon>
        <taxon>Bacillati</taxon>
        <taxon>Bacillota</taxon>
        <taxon>Clostridia</taxon>
        <taxon>Eubacteriales</taxon>
        <taxon>Oscillospiraceae</taxon>
        <taxon>Pseudoflavonifractor</taxon>
    </lineage>
</organism>
<dbReference type="AlphaFoldDB" id="A0A921MJJ2"/>
<evidence type="ECO:0000313" key="2">
    <source>
        <dbReference type="Proteomes" id="UP000760668"/>
    </source>
</evidence>
<reference evidence="1" key="2">
    <citation type="submission" date="2021-09" db="EMBL/GenBank/DDBJ databases">
        <authorList>
            <person name="Gilroy R."/>
        </authorList>
    </citation>
    <scope>NUCLEOTIDE SEQUENCE</scope>
    <source>
        <strain evidence="1">CHK179-5677</strain>
    </source>
</reference>
<protein>
    <recommendedName>
        <fullName evidence="3">Alcohol acetyltransferase</fullName>
    </recommendedName>
</protein>
<dbReference type="RefSeq" id="WP_294533637.1">
    <property type="nucleotide sequence ID" value="NZ_DYUC01000001.1"/>
</dbReference>